<accession>A0AAN9TBK4</accession>
<comment type="subcellular location">
    <subcellularLocation>
        <location evidence="4">Nucleus</location>
        <location evidence="4">Nucleolus</location>
    </subcellularLocation>
    <subcellularLocation>
        <location evidence="4">Nucleus</location>
        <location evidence="4">Nucleoplasm</location>
    </subcellularLocation>
</comment>
<feature type="compositionally biased region" description="Low complexity" evidence="5">
    <location>
        <begin position="13"/>
        <end position="24"/>
    </location>
</feature>
<dbReference type="Gene3D" id="3.40.50.10190">
    <property type="entry name" value="BRCT domain"/>
    <property type="match status" value="1"/>
</dbReference>
<dbReference type="Proteomes" id="UP001367676">
    <property type="component" value="Unassembled WGS sequence"/>
</dbReference>
<dbReference type="PANTHER" id="PTHR12221:SF6">
    <property type="entry name" value="PESCADILLO HOMOLOG"/>
    <property type="match status" value="1"/>
</dbReference>
<dbReference type="GO" id="GO:0030687">
    <property type="term" value="C:preribosome, large subunit precursor"/>
    <property type="evidence" value="ECO:0007669"/>
    <property type="project" value="UniProtKB-UniRule"/>
</dbReference>
<evidence type="ECO:0000256" key="3">
    <source>
        <dbReference type="ARBA" id="ARBA00023242"/>
    </source>
</evidence>
<gene>
    <name evidence="7" type="ORF">V9T40_000745</name>
</gene>
<evidence type="ECO:0000256" key="1">
    <source>
        <dbReference type="ARBA" id="ARBA00022517"/>
    </source>
</evidence>
<dbReference type="GO" id="GO:0043021">
    <property type="term" value="F:ribonucleoprotein complex binding"/>
    <property type="evidence" value="ECO:0007669"/>
    <property type="project" value="UniProtKB-UniRule"/>
</dbReference>
<dbReference type="InterPro" id="IPR001357">
    <property type="entry name" value="BRCT_dom"/>
</dbReference>
<dbReference type="EMBL" id="JBBCAQ010000034">
    <property type="protein sequence ID" value="KAK7580116.1"/>
    <property type="molecule type" value="Genomic_DNA"/>
</dbReference>
<dbReference type="SMART" id="SM00292">
    <property type="entry name" value="BRCT"/>
    <property type="match status" value="1"/>
</dbReference>
<dbReference type="InterPro" id="IPR010613">
    <property type="entry name" value="PES"/>
</dbReference>
<keyword evidence="3 4" id="KW-0539">Nucleus</keyword>
<dbReference type="AlphaFoldDB" id="A0AAN9TBK4"/>
<dbReference type="GO" id="GO:0005654">
    <property type="term" value="C:nucleoplasm"/>
    <property type="evidence" value="ECO:0007669"/>
    <property type="project" value="UniProtKB-SubCell"/>
</dbReference>
<sequence>MTHQSSSIIIERAPSPAGSSAPASQLLPRLGSRKQTDPAQNEIFKEKQQSTPPARHARNSTVHKSDEKYQSGEGARYITRKAALRKLQLTLRDFRTLCIVKGIYPREPKHRRRAQQGKTGIQTLYLKKDIQFLMHEPIIWKIREKKVHLKRIKRARSMKDYSMAKRYASTVPVIEIDHIIKERYPTFIDALRDLDDCLTLCFMFAALPRRKTIPSYLIALCRRLTLEFMHVVIASRALRHVFVSIKGIYYQVEFRGQTITWLVSHNFGFDPRDASEVDFRTMTTFVEFYSTMLGFVNFRLYHIMNLNYPPQLQGYTTEELENELIDDRVSLSDRVAALNIPLRSAGVSGEAAADEIELDQFPMSEDAEVADEARQKYEETKNLKTLFNGMRVFLNREVPREMLVFVLRCCGAEVSWDTSIFPGECLFNEDDESITHQIVDRPSIDKQYISRYYVQPQWIFDSLNARKLLPVEKYFIGVPLPPHLSPFSHEYRTHRYVPPEEKALKDDSYVLKEDIPIDETDLLDEDESPNVDDMIDNESDGEVPVDTEKNEKVQNMEVKKGETYRANKSKERKDYKQMHQLKEKMIRRKYRNLYKSMMQGCRGREKEIKLLKYKRRLHERRRFEEKKAAMKAQHVAALM</sequence>
<keyword evidence="1 4" id="KW-0690">Ribosome biogenesis</keyword>
<feature type="region of interest" description="Disordered" evidence="5">
    <location>
        <begin position="523"/>
        <end position="544"/>
    </location>
</feature>
<comment type="similarity">
    <text evidence="4">Belongs to the pescadillo family.</text>
</comment>
<evidence type="ECO:0000256" key="5">
    <source>
        <dbReference type="SAM" id="MobiDB-lite"/>
    </source>
</evidence>
<reference evidence="7 8" key="1">
    <citation type="submission" date="2024-03" db="EMBL/GenBank/DDBJ databases">
        <title>Adaptation during the transition from Ophiocordyceps entomopathogen to insect associate is accompanied by gene loss and intensified selection.</title>
        <authorList>
            <person name="Ward C.M."/>
            <person name="Onetto C.A."/>
            <person name="Borneman A.R."/>
        </authorList>
    </citation>
    <scope>NUCLEOTIDE SEQUENCE [LARGE SCALE GENOMIC DNA]</scope>
    <source>
        <strain evidence="7">AWRI1</strain>
        <tissue evidence="7">Single Adult Female</tissue>
    </source>
</reference>
<comment type="caution">
    <text evidence="7">The sequence shown here is derived from an EMBL/GenBank/DDBJ whole genome shotgun (WGS) entry which is preliminary data.</text>
</comment>
<evidence type="ECO:0000313" key="7">
    <source>
        <dbReference type="EMBL" id="KAK7580116.1"/>
    </source>
</evidence>
<comment type="function">
    <text evidence="4">Required for maturation of ribosomal RNAs and formation of the large ribosomal subunit.</text>
</comment>
<dbReference type="GO" id="GO:0000466">
    <property type="term" value="P:maturation of 5.8S rRNA from tricistronic rRNA transcript (SSU-rRNA, 5.8S rRNA, LSU-rRNA)"/>
    <property type="evidence" value="ECO:0007669"/>
    <property type="project" value="UniProtKB-UniRule"/>
</dbReference>
<dbReference type="CDD" id="cd17709">
    <property type="entry name" value="BRCT_pescadillo_like"/>
    <property type="match status" value="1"/>
</dbReference>
<protein>
    <recommendedName>
        <fullName evidence="4">Pescadillo homolog</fullName>
    </recommendedName>
</protein>
<feature type="domain" description="BRCT" evidence="6">
    <location>
        <begin position="382"/>
        <end position="476"/>
    </location>
</feature>
<keyword evidence="2 4" id="KW-0698">rRNA processing</keyword>
<evidence type="ECO:0000259" key="6">
    <source>
        <dbReference type="PROSITE" id="PS50172"/>
    </source>
</evidence>
<dbReference type="Pfam" id="PF06732">
    <property type="entry name" value="Pescadillo_N"/>
    <property type="match status" value="1"/>
</dbReference>
<name>A0AAN9TBK4_9HEMI</name>
<dbReference type="PANTHER" id="PTHR12221">
    <property type="entry name" value="PESCADILLO - RELATED"/>
    <property type="match status" value="1"/>
</dbReference>
<keyword evidence="8" id="KW-1185">Reference proteome</keyword>
<feature type="region of interest" description="Disordered" evidence="5">
    <location>
        <begin position="1"/>
        <end position="70"/>
    </location>
</feature>
<evidence type="ECO:0000256" key="2">
    <source>
        <dbReference type="ARBA" id="ARBA00022552"/>
    </source>
</evidence>
<dbReference type="GO" id="GO:0003723">
    <property type="term" value="F:RNA binding"/>
    <property type="evidence" value="ECO:0007669"/>
    <property type="project" value="TreeGrafter"/>
</dbReference>
<evidence type="ECO:0000256" key="4">
    <source>
        <dbReference type="HAMAP-Rule" id="MF_03028"/>
    </source>
</evidence>
<dbReference type="Pfam" id="PF16589">
    <property type="entry name" value="BRCT_2"/>
    <property type="match status" value="1"/>
</dbReference>
<dbReference type="FunFam" id="3.40.50.10190:FF:000002">
    <property type="entry name" value="Pescadillo homolog"/>
    <property type="match status" value="1"/>
</dbReference>
<evidence type="ECO:0000313" key="8">
    <source>
        <dbReference type="Proteomes" id="UP001367676"/>
    </source>
</evidence>
<dbReference type="InterPro" id="IPR036420">
    <property type="entry name" value="BRCT_dom_sf"/>
</dbReference>
<dbReference type="GO" id="GO:0070545">
    <property type="term" value="C:PeBoW complex"/>
    <property type="evidence" value="ECO:0007669"/>
    <property type="project" value="TreeGrafter"/>
</dbReference>
<dbReference type="GO" id="GO:0000463">
    <property type="term" value="P:maturation of LSU-rRNA from tricistronic rRNA transcript (SSU-rRNA, 5.8S rRNA, LSU-rRNA)"/>
    <property type="evidence" value="ECO:0007669"/>
    <property type="project" value="UniProtKB-UniRule"/>
</dbReference>
<proteinExistence type="inferred from homology"/>
<dbReference type="SUPFAM" id="SSF52113">
    <property type="entry name" value="BRCT domain"/>
    <property type="match status" value="1"/>
</dbReference>
<organism evidence="7 8">
    <name type="scientific">Parthenolecanium corni</name>
    <dbReference type="NCBI Taxonomy" id="536013"/>
    <lineage>
        <taxon>Eukaryota</taxon>
        <taxon>Metazoa</taxon>
        <taxon>Ecdysozoa</taxon>
        <taxon>Arthropoda</taxon>
        <taxon>Hexapoda</taxon>
        <taxon>Insecta</taxon>
        <taxon>Pterygota</taxon>
        <taxon>Neoptera</taxon>
        <taxon>Paraneoptera</taxon>
        <taxon>Hemiptera</taxon>
        <taxon>Sternorrhyncha</taxon>
        <taxon>Coccoidea</taxon>
        <taxon>Coccidae</taxon>
        <taxon>Parthenolecanium</taxon>
    </lineage>
</organism>
<dbReference type="HAMAP" id="MF_03028">
    <property type="entry name" value="Pescadillo"/>
    <property type="match status" value="1"/>
</dbReference>
<dbReference type="PROSITE" id="PS50172">
    <property type="entry name" value="BRCT"/>
    <property type="match status" value="1"/>
</dbReference>